<keyword evidence="6" id="KW-0158">Chromosome</keyword>
<feature type="domain" description="Nuf2 DHR10-like" evidence="16">
    <location>
        <begin position="275"/>
        <end position="388"/>
    </location>
</feature>
<proteinExistence type="inferred from homology"/>
<keyword evidence="10" id="KW-0175">Coiled coil</keyword>
<evidence type="ECO:0000256" key="10">
    <source>
        <dbReference type="ARBA" id="ARBA00023054"/>
    </source>
</evidence>
<dbReference type="GO" id="GO:0007052">
    <property type="term" value="P:mitotic spindle organization"/>
    <property type="evidence" value="ECO:0007669"/>
    <property type="project" value="TreeGrafter"/>
</dbReference>
<evidence type="ECO:0000256" key="9">
    <source>
        <dbReference type="ARBA" id="ARBA00022838"/>
    </source>
</evidence>
<dbReference type="Proteomes" id="UP001316803">
    <property type="component" value="Unassembled WGS sequence"/>
</dbReference>
<keyword evidence="12" id="KW-0131">Cell cycle</keyword>
<evidence type="ECO:0000313" key="18">
    <source>
        <dbReference type="Proteomes" id="UP001316803"/>
    </source>
</evidence>
<evidence type="ECO:0000256" key="7">
    <source>
        <dbReference type="ARBA" id="ARBA00022618"/>
    </source>
</evidence>
<keyword evidence="13" id="KW-0137">Centromere</keyword>
<keyword evidence="8" id="KW-0498">Mitosis</keyword>
<organism evidence="17 18">
    <name type="scientific">Knufia fluminis</name>
    <dbReference type="NCBI Taxonomy" id="191047"/>
    <lineage>
        <taxon>Eukaryota</taxon>
        <taxon>Fungi</taxon>
        <taxon>Dikarya</taxon>
        <taxon>Ascomycota</taxon>
        <taxon>Pezizomycotina</taxon>
        <taxon>Eurotiomycetes</taxon>
        <taxon>Chaetothyriomycetidae</taxon>
        <taxon>Chaetothyriales</taxon>
        <taxon>Trichomeriaceae</taxon>
        <taxon>Knufia</taxon>
    </lineage>
</organism>
<dbReference type="GO" id="GO:0045132">
    <property type="term" value="P:meiotic chromosome segregation"/>
    <property type="evidence" value="ECO:0007669"/>
    <property type="project" value="TreeGrafter"/>
</dbReference>
<dbReference type="AlphaFoldDB" id="A0AAN8I6I8"/>
<dbReference type="GO" id="GO:0051383">
    <property type="term" value="P:kinetochore organization"/>
    <property type="evidence" value="ECO:0007669"/>
    <property type="project" value="TreeGrafter"/>
</dbReference>
<evidence type="ECO:0000256" key="4">
    <source>
        <dbReference type="ARBA" id="ARBA00005498"/>
    </source>
</evidence>
<feature type="compositionally biased region" description="Basic and acidic residues" evidence="14">
    <location>
        <begin position="330"/>
        <end position="345"/>
    </location>
</feature>
<keyword evidence="9" id="KW-0995">Kinetochore</keyword>
<evidence type="ECO:0000256" key="2">
    <source>
        <dbReference type="ARBA" id="ARBA00004123"/>
    </source>
</evidence>
<sequence length="457" mass="53773">MNSQYRTSHQAGNKKRKEEDPDAFMRLSDQEIAGCISDIGVPFSEADLRNPKPQQIQMVFEHLGDILMNATRDSIDPAMRAACEDICNEHPDLVPVDTRLMMGFFVSLRKMLVECGVHDFSMNDLVRPTYERLGKIFSYVINFIRFREGQTDAIDENFSRAEETKNRIEQLYTENDDMQQRLEDMKRNRKAMEAAVKEKVKRNDELKARLLELRKGQERIAEQLERSKAEKNRAQQHLEEKTEKLVRSRQESEKLRPYVLQSPAALQSALTELQENLLREKSQIDMLERRTRALQTSSDSFGVVHNDVQSCVKVLEEIAVELQKEEEEDSRAAKNKEALNERGASVREVEQNEKLLQRQLAKWEERIDELRKKHKEREDANKVKMEELWEMQRQLREERGAKSREMDRRKGRIDQTEKKMAELKETIEKEVKDAQEEYLKLESHIKLYITEMEQSIS</sequence>
<evidence type="ECO:0000256" key="1">
    <source>
        <dbReference type="ARBA" id="ARBA00002772"/>
    </source>
</evidence>
<evidence type="ECO:0000256" key="3">
    <source>
        <dbReference type="ARBA" id="ARBA00004629"/>
    </source>
</evidence>
<evidence type="ECO:0000256" key="11">
    <source>
        <dbReference type="ARBA" id="ARBA00023242"/>
    </source>
</evidence>
<keyword evidence="11" id="KW-0539">Nucleus</keyword>
<dbReference type="GO" id="GO:0051301">
    <property type="term" value="P:cell division"/>
    <property type="evidence" value="ECO:0007669"/>
    <property type="project" value="UniProtKB-KW"/>
</dbReference>
<evidence type="ECO:0000256" key="14">
    <source>
        <dbReference type="SAM" id="MobiDB-lite"/>
    </source>
</evidence>
<feature type="domain" description="Kinetochore protein Nuf2 N-terminal" evidence="15">
    <location>
        <begin position="22"/>
        <end position="161"/>
    </location>
</feature>
<feature type="region of interest" description="Disordered" evidence="14">
    <location>
        <begin position="397"/>
        <end position="417"/>
    </location>
</feature>
<dbReference type="GO" id="GO:0044877">
    <property type="term" value="F:protein-containing complex binding"/>
    <property type="evidence" value="ECO:0007669"/>
    <property type="project" value="TreeGrafter"/>
</dbReference>
<evidence type="ECO:0000313" key="17">
    <source>
        <dbReference type="EMBL" id="KAK5951936.1"/>
    </source>
</evidence>
<dbReference type="GO" id="GO:0031262">
    <property type="term" value="C:Ndc80 complex"/>
    <property type="evidence" value="ECO:0007669"/>
    <property type="project" value="InterPro"/>
</dbReference>
<comment type="function">
    <text evidence="1">Acts as a component of the essential kinetochore-associated NDC80 complex, which is required for chromosome segregation and spindle checkpoint activity.</text>
</comment>
<keyword evidence="7" id="KW-0132">Cell division</keyword>
<evidence type="ECO:0000259" key="16">
    <source>
        <dbReference type="Pfam" id="PF18595"/>
    </source>
</evidence>
<evidence type="ECO:0000256" key="6">
    <source>
        <dbReference type="ARBA" id="ARBA00022454"/>
    </source>
</evidence>
<dbReference type="InterPro" id="IPR038275">
    <property type="entry name" value="Nuf2_N_sf"/>
</dbReference>
<evidence type="ECO:0000259" key="15">
    <source>
        <dbReference type="Pfam" id="PF03800"/>
    </source>
</evidence>
<protein>
    <recommendedName>
        <fullName evidence="5">Probable kinetochore protein NUF2</fullName>
    </recommendedName>
</protein>
<evidence type="ECO:0000256" key="5">
    <source>
        <dbReference type="ARBA" id="ARBA00017594"/>
    </source>
</evidence>
<feature type="compositionally biased region" description="Polar residues" evidence="14">
    <location>
        <begin position="1"/>
        <end position="11"/>
    </location>
</feature>
<gene>
    <name evidence="17" type="primary">NUF2</name>
    <name evidence="17" type="ORF">OHC33_006822</name>
</gene>
<dbReference type="GO" id="GO:0051315">
    <property type="term" value="P:attachment of mitotic spindle microtubules to kinetochore"/>
    <property type="evidence" value="ECO:0007669"/>
    <property type="project" value="TreeGrafter"/>
</dbReference>
<evidence type="ECO:0000256" key="13">
    <source>
        <dbReference type="ARBA" id="ARBA00023328"/>
    </source>
</evidence>
<dbReference type="Pfam" id="PF03800">
    <property type="entry name" value="Nuf2"/>
    <property type="match status" value="1"/>
</dbReference>
<evidence type="ECO:0000256" key="12">
    <source>
        <dbReference type="ARBA" id="ARBA00023306"/>
    </source>
</evidence>
<feature type="region of interest" description="Disordered" evidence="14">
    <location>
        <begin position="325"/>
        <end position="345"/>
    </location>
</feature>
<comment type="similarity">
    <text evidence="4">Belongs to the NUF2 family.</text>
</comment>
<dbReference type="Gene3D" id="1.10.418.60">
    <property type="entry name" value="Ncd80 complex, Nuf2 subunit"/>
    <property type="match status" value="1"/>
</dbReference>
<dbReference type="Pfam" id="PF18595">
    <property type="entry name" value="Nuf2_DHR10-like"/>
    <property type="match status" value="1"/>
</dbReference>
<evidence type="ECO:0000256" key="8">
    <source>
        <dbReference type="ARBA" id="ARBA00022776"/>
    </source>
</evidence>
<comment type="subcellular location">
    <subcellularLocation>
        <location evidence="3">Chromosome</location>
        <location evidence="3">Centromere</location>
        <location evidence="3">Kinetochore</location>
    </subcellularLocation>
    <subcellularLocation>
        <location evidence="2">Nucleus</location>
    </subcellularLocation>
</comment>
<dbReference type="PANTHER" id="PTHR21650:SF2">
    <property type="entry name" value="KINETOCHORE PROTEIN NUF2"/>
    <property type="match status" value="1"/>
</dbReference>
<reference evidence="17 18" key="1">
    <citation type="submission" date="2022-12" db="EMBL/GenBank/DDBJ databases">
        <title>Genomic features and morphological characterization of a novel Knufia sp. strain isolated from spacecraft assembly facility.</title>
        <authorList>
            <person name="Teixeira M."/>
            <person name="Chander A.M."/>
            <person name="Stajich J.E."/>
            <person name="Venkateswaran K."/>
        </authorList>
    </citation>
    <scope>NUCLEOTIDE SEQUENCE [LARGE SCALE GENOMIC DNA]</scope>
    <source>
        <strain evidence="17 18">FJI-L2-BK-P2</strain>
    </source>
</reference>
<feature type="region of interest" description="Disordered" evidence="14">
    <location>
        <begin position="226"/>
        <end position="249"/>
    </location>
</feature>
<comment type="caution">
    <text evidence="17">The sequence shown here is derived from an EMBL/GenBank/DDBJ whole genome shotgun (WGS) entry which is preliminary data.</text>
</comment>
<dbReference type="EMBL" id="JAKLMC020000017">
    <property type="protein sequence ID" value="KAK5951936.1"/>
    <property type="molecule type" value="Genomic_DNA"/>
</dbReference>
<dbReference type="GO" id="GO:0005634">
    <property type="term" value="C:nucleus"/>
    <property type="evidence" value="ECO:0007669"/>
    <property type="project" value="UniProtKB-SubCell"/>
</dbReference>
<keyword evidence="18" id="KW-1185">Reference proteome</keyword>
<dbReference type="InterPro" id="IPR005549">
    <property type="entry name" value="Kinetochore_Nuf2_N"/>
</dbReference>
<feature type="region of interest" description="Disordered" evidence="14">
    <location>
        <begin position="1"/>
        <end position="22"/>
    </location>
</feature>
<name>A0AAN8I6I8_9EURO</name>
<dbReference type="PANTHER" id="PTHR21650">
    <property type="entry name" value="MEMBRALIN/KINETOCHORE PROTEIN NUF2"/>
    <property type="match status" value="1"/>
</dbReference>
<accession>A0AAN8I6I8</accession>
<dbReference type="InterPro" id="IPR041112">
    <property type="entry name" value="Nuf2_DHR10-like"/>
</dbReference>